<evidence type="ECO:0000313" key="7">
    <source>
        <dbReference type="Proteomes" id="UP001501414"/>
    </source>
</evidence>
<evidence type="ECO:0000259" key="5">
    <source>
        <dbReference type="PROSITE" id="PS50931"/>
    </source>
</evidence>
<comment type="similarity">
    <text evidence="1">Belongs to the LysR transcriptional regulatory family.</text>
</comment>
<dbReference type="InterPro" id="IPR000847">
    <property type="entry name" value="LysR_HTH_N"/>
</dbReference>
<sequence length="310" mass="33909">MMNRVTTVDELEWFVALAETEHMTQAAQRLSLAQPTLSRALGRLERRVGAPLFDRVNRRLRLNPYGEIMLEHARRGLAELAAAEERIAALRDPGRGTVRLAFLHSIAAGLMPEVLRAHRAESPGVTFELTQAVGHEIVEQVRAGRVDLGLTAPRPDDDAIAWTDLHRERLCLAVPAGHRLAGRDRVALGEAGDEPFVTLREPIGFRRLTDELCARAGFAPRIAFEGTEIGTLEGFVAAGLGVAIVPEPRPHRAEPGVSHLRLTDGAAHRMIGLAWLRDRPRPPVVARFAEFVVARFRDDGPAGPPATLGP</sequence>
<organism evidence="6 7">
    <name type="scientific">Pseudonocardia kongjuensis</name>
    <dbReference type="NCBI Taxonomy" id="102227"/>
    <lineage>
        <taxon>Bacteria</taxon>
        <taxon>Bacillati</taxon>
        <taxon>Actinomycetota</taxon>
        <taxon>Actinomycetes</taxon>
        <taxon>Pseudonocardiales</taxon>
        <taxon>Pseudonocardiaceae</taxon>
        <taxon>Pseudonocardia</taxon>
    </lineage>
</organism>
<evidence type="ECO:0000256" key="2">
    <source>
        <dbReference type="ARBA" id="ARBA00023015"/>
    </source>
</evidence>
<dbReference type="PANTHER" id="PTHR30346:SF28">
    <property type="entry name" value="HTH-TYPE TRANSCRIPTIONAL REGULATOR CYNR"/>
    <property type="match status" value="1"/>
</dbReference>
<keyword evidence="4" id="KW-0804">Transcription</keyword>
<name>A0ABN1XH10_9PSEU</name>
<dbReference type="InterPro" id="IPR005119">
    <property type="entry name" value="LysR_subst-bd"/>
</dbReference>
<dbReference type="CDD" id="cd08434">
    <property type="entry name" value="PBP2_GltC_like"/>
    <property type="match status" value="1"/>
</dbReference>
<dbReference type="Gene3D" id="1.10.10.10">
    <property type="entry name" value="Winged helix-like DNA-binding domain superfamily/Winged helix DNA-binding domain"/>
    <property type="match status" value="1"/>
</dbReference>
<feature type="domain" description="HTH lysR-type" evidence="5">
    <location>
        <begin position="6"/>
        <end position="63"/>
    </location>
</feature>
<keyword evidence="7" id="KW-1185">Reference proteome</keyword>
<proteinExistence type="inferred from homology"/>
<dbReference type="PANTHER" id="PTHR30346">
    <property type="entry name" value="TRANSCRIPTIONAL DUAL REGULATOR HCAR-RELATED"/>
    <property type="match status" value="1"/>
</dbReference>
<dbReference type="Gene3D" id="3.40.190.290">
    <property type="match status" value="1"/>
</dbReference>
<evidence type="ECO:0000313" key="6">
    <source>
        <dbReference type="EMBL" id="GAA1380353.1"/>
    </source>
</evidence>
<evidence type="ECO:0000256" key="1">
    <source>
        <dbReference type="ARBA" id="ARBA00009437"/>
    </source>
</evidence>
<dbReference type="EMBL" id="BAAAJK010000001">
    <property type="protein sequence ID" value="GAA1380353.1"/>
    <property type="molecule type" value="Genomic_DNA"/>
</dbReference>
<reference evidence="6 7" key="1">
    <citation type="journal article" date="2019" name="Int. J. Syst. Evol. Microbiol.">
        <title>The Global Catalogue of Microorganisms (GCM) 10K type strain sequencing project: providing services to taxonomists for standard genome sequencing and annotation.</title>
        <authorList>
            <consortium name="The Broad Institute Genomics Platform"/>
            <consortium name="The Broad Institute Genome Sequencing Center for Infectious Disease"/>
            <person name="Wu L."/>
            <person name="Ma J."/>
        </authorList>
    </citation>
    <scope>NUCLEOTIDE SEQUENCE [LARGE SCALE GENOMIC DNA]</scope>
    <source>
        <strain evidence="6 7">JCM 11896</strain>
    </source>
</reference>
<dbReference type="InterPro" id="IPR036390">
    <property type="entry name" value="WH_DNA-bd_sf"/>
</dbReference>
<dbReference type="Pfam" id="PF03466">
    <property type="entry name" value="LysR_substrate"/>
    <property type="match status" value="1"/>
</dbReference>
<keyword evidence="3" id="KW-0238">DNA-binding</keyword>
<evidence type="ECO:0000256" key="3">
    <source>
        <dbReference type="ARBA" id="ARBA00023125"/>
    </source>
</evidence>
<evidence type="ECO:0000256" key="4">
    <source>
        <dbReference type="ARBA" id="ARBA00023163"/>
    </source>
</evidence>
<keyword evidence="2" id="KW-0805">Transcription regulation</keyword>
<dbReference type="InterPro" id="IPR036388">
    <property type="entry name" value="WH-like_DNA-bd_sf"/>
</dbReference>
<comment type="caution">
    <text evidence="6">The sequence shown here is derived from an EMBL/GenBank/DDBJ whole genome shotgun (WGS) entry which is preliminary data.</text>
</comment>
<dbReference type="SUPFAM" id="SSF46785">
    <property type="entry name" value="Winged helix' DNA-binding domain"/>
    <property type="match status" value="1"/>
</dbReference>
<gene>
    <name evidence="6" type="ORF">GCM10009613_04600</name>
</gene>
<accession>A0ABN1XH10</accession>
<dbReference type="Pfam" id="PF00126">
    <property type="entry name" value="HTH_1"/>
    <property type="match status" value="1"/>
</dbReference>
<dbReference type="Proteomes" id="UP001501414">
    <property type="component" value="Unassembled WGS sequence"/>
</dbReference>
<dbReference type="PRINTS" id="PR00039">
    <property type="entry name" value="HTHLYSR"/>
</dbReference>
<dbReference type="SUPFAM" id="SSF53850">
    <property type="entry name" value="Periplasmic binding protein-like II"/>
    <property type="match status" value="1"/>
</dbReference>
<protein>
    <submittedName>
        <fullName evidence="6">LysR family transcriptional regulator</fullName>
    </submittedName>
</protein>
<dbReference type="PROSITE" id="PS50931">
    <property type="entry name" value="HTH_LYSR"/>
    <property type="match status" value="1"/>
</dbReference>